<feature type="chain" id="PRO_5016983947" description="PEBP family protein" evidence="1">
    <location>
        <begin position="25"/>
        <end position="242"/>
    </location>
</feature>
<protein>
    <recommendedName>
        <fullName evidence="4">PEBP family protein</fullName>
    </recommendedName>
</protein>
<evidence type="ECO:0000256" key="1">
    <source>
        <dbReference type="SAM" id="SignalP"/>
    </source>
</evidence>
<gene>
    <name evidence="2" type="ORF">TH30_13555</name>
</gene>
<dbReference type="OrthoDB" id="572089at2"/>
<name>A0A367WWJ3_9PROT</name>
<evidence type="ECO:0000313" key="2">
    <source>
        <dbReference type="EMBL" id="RCK45030.1"/>
    </source>
</evidence>
<dbReference type="AlphaFoldDB" id="A0A367WWJ3"/>
<accession>A0A367WWJ3</accession>
<proteinExistence type="predicted"/>
<dbReference type="EMBL" id="JPWI01000008">
    <property type="protein sequence ID" value="RCK45030.1"/>
    <property type="molecule type" value="Genomic_DNA"/>
</dbReference>
<comment type="caution">
    <text evidence="2">The sequence shown here is derived from an EMBL/GenBank/DDBJ whole genome shotgun (WGS) entry which is preliminary data.</text>
</comment>
<organism evidence="2 3">
    <name type="scientific">Thalassospira profundimaris</name>
    <dbReference type="NCBI Taxonomy" id="502049"/>
    <lineage>
        <taxon>Bacteria</taxon>
        <taxon>Pseudomonadati</taxon>
        <taxon>Pseudomonadota</taxon>
        <taxon>Alphaproteobacteria</taxon>
        <taxon>Rhodospirillales</taxon>
        <taxon>Thalassospiraceae</taxon>
        <taxon>Thalassospira</taxon>
    </lineage>
</organism>
<sequence length="242" mass="25990">MTARILPLAGAILISGLIESSAYAHQIEAPLTADHPAFDIHHADIVRKHTSLEFTMYFKGRPGTKTPDAHGQLAGAPVWSYVWPTSIDTSVIGFDADAGILSFAVTSHPDFDDTPLFDEDGDGDPENDGRRWHSHWVVLVPDDACGQNGLKVRDIPEGATPNLPKTWPGLPILIDSPGWHPRFTQDSLVVTVPFDAQADLEGANFDAVTAALQVNASVHDPLLCVTDVFEAAGGLKMPGTIN</sequence>
<evidence type="ECO:0000313" key="3">
    <source>
        <dbReference type="Proteomes" id="UP000252255"/>
    </source>
</evidence>
<dbReference type="Proteomes" id="UP000252255">
    <property type="component" value="Unassembled WGS sequence"/>
</dbReference>
<dbReference type="RefSeq" id="WP_114098555.1">
    <property type="nucleotide sequence ID" value="NZ_JPWI01000008.1"/>
</dbReference>
<keyword evidence="1" id="KW-0732">Signal</keyword>
<evidence type="ECO:0008006" key="4">
    <source>
        <dbReference type="Google" id="ProtNLM"/>
    </source>
</evidence>
<feature type="signal peptide" evidence="1">
    <location>
        <begin position="1"/>
        <end position="24"/>
    </location>
</feature>
<reference evidence="2 3" key="1">
    <citation type="submission" date="2014-07" db="EMBL/GenBank/DDBJ databases">
        <title>Draft genome sequence of Thalassospira profundimaris PR54-5.</title>
        <authorList>
            <person name="Lai Q."/>
            <person name="Shao Z."/>
        </authorList>
    </citation>
    <scope>NUCLEOTIDE SEQUENCE [LARGE SCALE GENOMIC DNA]</scope>
    <source>
        <strain evidence="2 3">PR54-5</strain>
    </source>
</reference>